<feature type="region of interest" description="Disordered" evidence="1">
    <location>
        <begin position="26"/>
        <end position="106"/>
    </location>
</feature>
<evidence type="ECO:0000313" key="2">
    <source>
        <dbReference type="EMBL" id="CAD2212819.1"/>
    </source>
</evidence>
<keyword evidence="3" id="KW-1185">Reference proteome</keyword>
<accession>A0A7G2BZ50</accession>
<gene>
    <name evidence="2" type="ORF">ADEAN_000023100</name>
</gene>
<dbReference type="AlphaFoldDB" id="A0A7G2BZ50"/>
<dbReference type="Proteomes" id="UP000515908">
    <property type="component" value="Chromosome 01"/>
</dbReference>
<evidence type="ECO:0000256" key="1">
    <source>
        <dbReference type="SAM" id="MobiDB-lite"/>
    </source>
</evidence>
<dbReference type="VEuPathDB" id="TriTrypDB:ADEAN_000023100"/>
<feature type="compositionally biased region" description="Pro residues" evidence="1">
    <location>
        <begin position="38"/>
        <end position="50"/>
    </location>
</feature>
<evidence type="ECO:0000313" key="3">
    <source>
        <dbReference type="Proteomes" id="UP000515908"/>
    </source>
</evidence>
<reference evidence="2 3" key="1">
    <citation type="submission" date="2020-08" db="EMBL/GenBank/DDBJ databases">
        <authorList>
            <person name="Newling K."/>
            <person name="Davey J."/>
            <person name="Forrester S."/>
        </authorList>
    </citation>
    <scope>NUCLEOTIDE SEQUENCE [LARGE SCALE GENOMIC DNA]</scope>
    <source>
        <strain evidence="3">Crithidia deanei Carvalho (ATCC PRA-265)</strain>
    </source>
</reference>
<feature type="compositionally biased region" description="Low complexity" evidence="1">
    <location>
        <begin position="51"/>
        <end position="61"/>
    </location>
</feature>
<sequence>MEDEDPSLLQTVTLERRLSALEQLWRETPKYVEDGPAVEPPPRTPIPTRPQTPRTSHSGRISRGRRGDSPAPEDTVLVKSRLNTPSPRPAGTVLPPIAGRGHGGLH</sequence>
<dbReference type="EMBL" id="LR877145">
    <property type="protein sequence ID" value="CAD2212819.1"/>
    <property type="molecule type" value="Genomic_DNA"/>
</dbReference>
<proteinExistence type="predicted"/>
<name>A0A7G2BZ50_9TRYP</name>
<protein>
    <submittedName>
        <fullName evidence="2">Uncharacterized protein</fullName>
    </submittedName>
</protein>
<organism evidence="2 3">
    <name type="scientific">Angomonas deanei</name>
    <dbReference type="NCBI Taxonomy" id="59799"/>
    <lineage>
        <taxon>Eukaryota</taxon>
        <taxon>Discoba</taxon>
        <taxon>Euglenozoa</taxon>
        <taxon>Kinetoplastea</taxon>
        <taxon>Metakinetoplastina</taxon>
        <taxon>Trypanosomatida</taxon>
        <taxon>Trypanosomatidae</taxon>
        <taxon>Strigomonadinae</taxon>
        <taxon>Angomonas</taxon>
    </lineage>
</organism>